<dbReference type="Gene3D" id="2.130.10.10">
    <property type="entry name" value="YVTN repeat-like/Quinoprotein amine dehydrogenase"/>
    <property type="match status" value="1"/>
</dbReference>
<evidence type="ECO:0000313" key="2">
    <source>
        <dbReference type="Proteomes" id="UP000681340"/>
    </source>
</evidence>
<reference evidence="1" key="1">
    <citation type="submission" date="2021-03" db="EMBL/GenBank/DDBJ databases">
        <title>Whole genome shotgun sequence of Actinoplanes auranticolor NBRC 12245.</title>
        <authorList>
            <person name="Komaki H."/>
            <person name="Tamura T."/>
        </authorList>
    </citation>
    <scope>NUCLEOTIDE SEQUENCE</scope>
    <source>
        <strain evidence="1">NBRC 12245</strain>
    </source>
</reference>
<comment type="caution">
    <text evidence="1">The sequence shown here is derived from an EMBL/GenBank/DDBJ whole genome shotgun (WGS) entry which is preliminary data.</text>
</comment>
<accession>A0A919SAR3</accession>
<organism evidence="1 2">
    <name type="scientific">Actinoplanes auranticolor</name>
    <dbReference type="NCBI Taxonomy" id="47988"/>
    <lineage>
        <taxon>Bacteria</taxon>
        <taxon>Bacillati</taxon>
        <taxon>Actinomycetota</taxon>
        <taxon>Actinomycetes</taxon>
        <taxon>Micromonosporales</taxon>
        <taxon>Micromonosporaceae</taxon>
        <taxon>Actinoplanes</taxon>
    </lineage>
</organism>
<gene>
    <name evidence="1" type="ORF">Aau02nite_30250</name>
</gene>
<keyword evidence="2" id="KW-1185">Reference proteome</keyword>
<dbReference type="EMBL" id="BOQL01000024">
    <property type="protein sequence ID" value="GIM68127.1"/>
    <property type="molecule type" value="Genomic_DNA"/>
</dbReference>
<dbReference type="Proteomes" id="UP000681340">
    <property type="component" value="Unassembled WGS sequence"/>
</dbReference>
<dbReference type="AlphaFoldDB" id="A0A919SAR3"/>
<dbReference type="SUPFAM" id="SSF50969">
    <property type="entry name" value="YVTN repeat-like/Quinoprotein amine dehydrogenase"/>
    <property type="match status" value="1"/>
</dbReference>
<proteinExistence type="predicted"/>
<dbReference type="InterPro" id="IPR015943">
    <property type="entry name" value="WD40/YVTN_repeat-like_dom_sf"/>
</dbReference>
<protein>
    <recommendedName>
        <fullName evidence="3">WD40 repeat protein</fullName>
    </recommendedName>
</protein>
<evidence type="ECO:0008006" key="3">
    <source>
        <dbReference type="Google" id="ProtNLM"/>
    </source>
</evidence>
<evidence type="ECO:0000313" key="1">
    <source>
        <dbReference type="EMBL" id="GIM68127.1"/>
    </source>
</evidence>
<name>A0A919SAR3_9ACTN</name>
<dbReference type="InterPro" id="IPR011044">
    <property type="entry name" value="Quino_amine_DH_bsu"/>
</dbReference>
<sequence length="105" mass="11274">MRALAWDRATGYLASLGGDPHDRTLRLWDPASGQCLGVLDLPGAADALAMIWHSERRSISVTTADGWIFTWSVAADDGSADAELLAHPVRALTTEERRSAGLQAD</sequence>
<dbReference type="RefSeq" id="WP_212989019.1">
    <property type="nucleotide sequence ID" value="NZ_BAABEA010000008.1"/>
</dbReference>